<dbReference type="InterPro" id="IPR017441">
    <property type="entry name" value="Protein_kinase_ATP_BS"/>
</dbReference>
<dbReference type="STRING" id="56857.A0A200PMG6"/>
<keyword evidence="3" id="KW-0808">Transferase</keyword>
<keyword evidence="11" id="KW-1185">Reference proteome</keyword>
<dbReference type="Proteomes" id="UP000195402">
    <property type="component" value="Unassembled WGS sequence"/>
</dbReference>
<gene>
    <name evidence="10" type="ORF">BVC80_8055g2</name>
</gene>
<sequence>MERMKKIYELLEPIGSGSFSQVWKGKHKATGQLVAIKQLERTLDIDHTGRGARGLPSSTLREVTILNILTKEVTPYIVRLFYFHKFTKPSEDSGKEHMFLVMEYISSDLRKYISLHREPDEGLSQSITFGNIKIIMYQICKGIEILHGKGVVHRDLKPANILLNPQNLMVKFADFGFSREITFPTKAHYSPGVMTLFYKAPELLLGADEYSFPVDMWSIGCIFGELVTLNPIFSRNTPVEQLRLMCSVLGPPNEDTWPGVTKLRNFEKCCDTPLTPGWSKCFRALGEDGIDLLMVSGVYF</sequence>
<feature type="binding site" evidence="7">
    <location>
        <position position="37"/>
    </location>
    <ligand>
        <name>ATP</name>
        <dbReference type="ChEBI" id="CHEBI:30616"/>
    </ligand>
</feature>
<dbReference type="PROSITE" id="PS50011">
    <property type="entry name" value="PROTEIN_KINASE_DOM"/>
    <property type="match status" value="1"/>
</dbReference>
<dbReference type="InterPro" id="IPR011009">
    <property type="entry name" value="Kinase-like_dom_sf"/>
</dbReference>
<dbReference type="SUPFAM" id="SSF56112">
    <property type="entry name" value="Protein kinase-like (PK-like)"/>
    <property type="match status" value="1"/>
</dbReference>
<keyword evidence="5 10" id="KW-0418">Kinase</keyword>
<dbReference type="InterPro" id="IPR050108">
    <property type="entry name" value="CDK"/>
</dbReference>
<dbReference type="InterPro" id="IPR000719">
    <property type="entry name" value="Prot_kinase_dom"/>
</dbReference>
<dbReference type="GO" id="GO:0004674">
    <property type="term" value="F:protein serine/threonine kinase activity"/>
    <property type="evidence" value="ECO:0007669"/>
    <property type="project" value="UniProtKB-KW"/>
</dbReference>
<comment type="caution">
    <text evidence="10">The sequence shown here is derived from an EMBL/GenBank/DDBJ whole genome shotgun (WGS) entry which is preliminary data.</text>
</comment>
<proteinExistence type="inferred from homology"/>
<organism evidence="10 11">
    <name type="scientific">Macleaya cordata</name>
    <name type="common">Five-seeded plume-poppy</name>
    <name type="synonym">Bocconia cordata</name>
    <dbReference type="NCBI Taxonomy" id="56857"/>
    <lineage>
        <taxon>Eukaryota</taxon>
        <taxon>Viridiplantae</taxon>
        <taxon>Streptophyta</taxon>
        <taxon>Embryophyta</taxon>
        <taxon>Tracheophyta</taxon>
        <taxon>Spermatophyta</taxon>
        <taxon>Magnoliopsida</taxon>
        <taxon>Ranunculales</taxon>
        <taxon>Papaveraceae</taxon>
        <taxon>Papaveroideae</taxon>
        <taxon>Macleaya</taxon>
    </lineage>
</organism>
<evidence type="ECO:0000256" key="4">
    <source>
        <dbReference type="ARBA" id="ARBA00022741"/>
    </source>
</evidence>
<evidence type="ECO:0000313" key="10">
    <source>
        <dbReference type="EMBL" id="OUZ99404.1"/>
    </source>
</evidence>
<dbReference type="Gene3D" id="3.30.200.20">
    <property type="entry name" value="Phosphorylase Kinase, domain 1"/>
    <property type="match status" value="1"/>
</dbReference>
<dbReference type="PANTHER" id="PTHR24056">
    <property type="entry name" value="CELL DIVISION PROTEIN KINASE"/>
    <property type="match status" value="1"/>
</dbReference>
<evidence type="ECO:0000256" key="7">
    <source>
        <dbReference type="PROSITE-ProRule" id="PRU10141"/>
    </source>
</evidence>
<evidence type="ECO:0000256" key="1">
    <source>
        <dbReference type="ARBA" id="ARBA00006485"/>
    </source>
</evidence>
<dbReference type="PROSITE" id="PS00107">
    <property type="entry name" value="PROTEIN_KINASE_ATP"/>
    <property type="match status" value="1"/>
</dbReference>
<dbReference type="InterPro" id="IPR008271">
    <property type="entry name" value="Ser/Thr_kinase_AS"/>
</dbReference>
<reference evidence="10 11" key="1">
    <citation type="journal article" date="2017" name="Mol. Plant">
        <title>The Genome of Medicinal Plant Macleaya cordata Provides New Insights into Benzylisoquinoline Alkaloids Metabolism.</title>
        <authorList>
            <person name="Liu X."/>
            <person name="Liu Y."/>
            <person name="Huang P."/>
            <person name="Ma Y."/>
            <person name="Qing Z."/>
            <person name="Tang Q."/>
            <person name="Cao H."/>
            <person name="Cheng P."/>
            <person name="Zheng Y."/>
            <person name="Yuan Z."/>
            <person name="Zhou Y."/>
            <person name="Liu J."/>
            <person name="Tang Z."/>
            <person name="Zhuo Y."/>
            <person name="Zhang Y."/>
            <person name="Yu L."/>
            <person name="Huang J."/>
            <person name="Yang P."/>
            <person name="Peng Q."/>
            <person name="Zhang J."/>
            <person name="Jiang W."/>
            <person name="Zhang Z."/>
            <person name="Lin K."/>
            <person name="Ro D.K."/>
            <person name="Chen X."/>
            <person name="Xiong X."/>
            <person name="Shang Y."/>
            <person name="Huang S."/>
            <person name="Zeng J."/>
        </authorList>
    </citation>
    <scope>NUCLEOTIDE SEQUENCE [LARGE SCALE GENOMIC DNA]</scope>
    <source>
        <strain evidence="11">cv. BLH2017</strain>
        <tissue evidence="10">Root</tissue>
    </source>
</reference>
<dbReference type="Pfam" id="PF00069">
    <property type="entry name" value="Pkinase"/>
    <property type="match status" value="1"/>
</dbReference>
<evidence type="ECO:0000256" key="2">
    <source>
        <dbReference type="ARBA" id="ARBA00022527"/>
    </source>
</evidence>
<accession>A0A200PMG6</accession>
<dbReference type="InParanoid" id="A0A200PMG6"/>
<dbReference type="Gene3D" id="1.10.510.10">
    <property type="entry name" value="Transferase(Phosphotransferase) domain 1"/>
    <property type="match status" value="1"/>
</dbReference>
<comment type="similarity">
    <text evidence="1">Belongs to the protein kinase superfamily. CMGC Ser/Thr protein kinase family. CDC2/CDKX subfamily.</text>
</comment>
<evidence type="ECO:0000256" key="8">
    <source>
        <dbReference type="RuleBase" id="RU000304"/>
    </source>
</evidence>
<evidence type="ECO:0000256" key="3">
    <source>
        <dbReference type="ARBA" id="ARBA00022679"/>
    </source>
</evidence>
<dbReference type="PROSITE" id="PS00108">
    <property type="entry name" value="PROTEIN_KINASE_ST"/>
    <property type="match status" value="1"/>
</dbReference>
<dbReference type="OrthoDB" id="1732493at2759"/>
<dbReference type="SMART" id="SM00220">
    <property type="entry name" value="S_TKc"/>
    <property type="match status" value="1"/>
</dbReference>
<dbReference type="GO" id="GO:0005524">
    <property type="term" value="F:ATP binding"/>
    <property type="evidence" value="ECO:0007669"/>
    <property type="project" value="UniProtKB-UniRule"/>
</dbReference>
<keyword evidence="2 8" id="KW-0723">Serine/threonine-protein kinase</keyword>
<protein>
    <submittedName>
        <fullName evidence="10">Protein kinase domain</fullName>
    </submittedName>
</protein>
<keyword evidence="4 7" id="KW-0547">Nucleotide-binding</keyword>
<dbReference type="EMBL" id="MVGT01004488">
    <property type="protein sequence ID" value="OUZ99404.1"/>
    <property type="molecule type" value="Genomic_DNA"/>
</dbReference>
<evidence type="ECO:0000259" key="9">
    <source>
        <dbReference type="PROSITE" id="PS50011"/>
    </source>
</evidence>
<dbReference type="FunFam" id="1.10.510.10:FF:000624">
    <property type="entry name" value="Mitogen-activated protein kinase"/>
    <property type="match status" value="1"/>
</dbReference>
<dbReference type="AlphaFoldDB" id="A0A200PMG6"/>
<evidence type="ECO:0000256" key="6">
    <source>
        <dbReference type="ARBA" id="ARBA00022840"/>
    </source>
</evidence>
<dbReference type="GO" id="GO:0005634">
    <property type="term" value="C:nucleus"/>
    <property type="evidence" value="ECO:0007669"/>
    <property type="project" value="TreeGrafter"/>
</dbReference>
<evidence type="ECO:0000313" key="11">
    <source>
        <dbReference type="Proteomes" id="UP000195402"/>
    </source>
</evidence>
<name>A0A200PMG6_MACCD</name>
<keyword evidence="6 7" id="KW-0067">ATP-binding</keyword>
<feature type="domain" description="Protein kinase" evidence="9">
    <location>
        <begin position="8"/>
        <end position="300"/>
    </location>
</feature>
<evidence type="ECO:0000256" key="5">
    <source>
        <dbReference type="ARBA" id="ARBA00022777"/>
    </source>
</evidence>